<proteinExistence type="predicted"/>
<dbReference type="Proteomes" id="UP000622797">
    <property type="component" value="Unassembled WGS sequence"/>
</dbReference>
<reference evidence="1" key="1">
    <citation type="journal article" date="2020" name="BMC Genomics">
        <title>Correction to: Identification and distribution of gene clusters required for synthesis of sphingolipid metabolism inhibitors in diverse species of the filamentous fungus Fusarium.</title>
        <authorList>
            <person name="Kim H.S."/>
            <person name="Lohmar J.M."/>
            <person name="Busman M."/>
            <person name="Brown D.W."/>
            <person name="Naumann T.A."/>
            <person name="Divon H.H."/>
            <person name="Lysoe E."/>
            <person name="Uhlig S."/>
            <person name="Proctor R.H."/>
        </authorList>
    </citation>
    <scope>NUCLEOTIDE SEQUENCE</scope>
    <source>
        <strain evidence="1">NRRL 20472</strain>
    </source>
</reference>
<name>A0A8H4SQ25_9HYPO</name>
<evidence type="ECO:0000313" key="2">
    <source>
        <dbReference type="Proteomes" id="UP000622797"/>
    </source>
</evidence>
<reference evidence="1" key="2">
    <citation type="submission" date="2020-05" db="EMBL/GenBank/DDBJ databases">
        <authorList>
            <person name="Kim H.-S."/>
            <person name="Proctor R.H."/>
            <person name="Brown D.W."/>
        </authorList>
    </citation>
    <scope>NUCLEOTIDE SEQUENCE</scope>
    <source>
        <strain evidence="1">NRRL 20472</strain>
    </source>
</reference>
<accession>A0A8H4SQ25</accession>
<keyword evidence="2" id="KW-1185">Reference proteome</keyword>
<dbReference type="AlphaFoldDB" id="A0A8H4SQ25"/>
<gene>
    <name evidence="1" type="ORF">FSARC_14886</name>
</gene>
<evidence type="ECO:0000313" key="1">
    <source>
        <dbReference type="EMBL" id="KAF4943585.1"/>
    </source>
</evidence>
<organism evidence="1 2">
    <name type="scientific">Fusarium sarcochroum</name>
    <dbReference type="NCBI Taxonomy" id="1208366"/>
    <lineage>
        <taxon>Eukaryota</taxon>
        <taxon>Fungi</taxon>
        <taxon>Dikarya</taxon>
        <taxon>Ascomycota</taxon>
        <taxon>Pezizomycotina</taxon>
        <taxon>Sordariomycetes</taxon>
        <taxon>Hypocreomycetidae</taxon>
        <taxon>Hypocreales</taxon>
        <taxon>Nectriaceae</taxon>
        <taxon>Fusarium</taxon>
        <taxon>Fusarium lateritium species complex</taxon>
    </lineage>
</organism>
<dbReference type="EMBL" id="JABEXW010001497">
    <property type="protein sequence ID" value="KAF4943585.1"/>
    <property type="molecule type" value="Genomic_DNA"/>
</dbReference>
<sequence length="218" mass="24923">MSEPLRQKVHQRYLPELDKLLPKSGVHDLLIGKPEHDTIVDGPCEHEFSQLLGPARADKSTSAGRPAGSCLLIHYVEEMDGLFRRRIVEAMSVIKFSASGPVQLAPLWTCRWHNSRDICFTPWKFVLRYIPAITTAWIPQDYFLFQDPQIVIAILDLVLLTLHLGADVKADLIMDYNATHLLIKLLSSIRYLANVYSSNYELHREVFRNLMTLRAVSQ</sequence>
<protein>
    <submittedName>
        <fullName evidence="1">Uncharacterized protein</fullName>
    </submittedName>
</protein>
<dbReference type="OrthoDB" id="443402at2759"/>
<comment type="caution">
    <text evidence="1">The sequence shown here is derived from an EMBL/GenBank/DDBJ whole genome shotgun (WGS) entry which is preliminary data.</text>
</comment>